<dbReference type="Gene3D" id="3.40.630.30">
    <property type="match status" value="1"/>
</dbReference>
<dbReference type="CDD" id="cd04301">
    <property type="entry name" value="NAT_SF"/>
    <property type="match status" value="1"/>
</dbReference>
<dbReference type="Proteomes" id="UP000708576">
    <property type="component" value="Unassembled WGS sequence"/>
</dbReference>
<dbReference type="EC" id="2.3.1.-" evidence="2"/>
<name>A0ABS5JVX4_9BACT</name>
<dbReference type="RefSeq" id="WP_212216305.1">
    <property type="nucleotide sequence ID" value="NZ_JAGUCO010000008.1"/>
</dbReference>
<dbReference type="InterPro" id="IPR016181">
    <property type="entry name" value="Acyl_CoA_acyltransferase"/>
</dbReference>
<sequence length="335" mass="39317">MEEVKIVQYSPSWEKEHIEFARQYWTKKRRFSPEYIYWKFRGQPEQELQGFILAIHNDKVVGQIGMIPCNISIRGKVIEAQWICDLMVDKAMRGSNVAQLLYNHVESNGRIILGSDPSPAARKSLNKNGYCFVTGPHVFLFPISIGGTLSIKQDFFKAFKFIINPVYYWLGIKRRSSVKAFMNVSSSEEIANHLLVKMNALNQDNFVIHDSEFVSWRCGSFGTYYQGIQFYKSQSNRSFIMFYEASSCLYVVDLFYETLKELEEIVYFAAYKARSKKLDYLKLMVNTEKEFKDLKKYFVIRMGTRTEIVMKQDQVSNFESLNYFYYTLMDSDENI</sequence>
<accession>A0ABS5JVX4</accession>
<keyword evidence="3" id="KW-1185">Reference proteome</keyword>
<dbReference type="PROSITE" id="PS51186">
    <property type="entry name" value="GNAT"/>
    <property type="match status" value="1"/>
</dbReference>
<feature type="domain" description="N-acetyltransferase" evidence="1">
    <location>
        <begin position="4"/>
        <end position="154"/>
    </location>
</feature>
<gene>
    <name evidence="2" type="ORF">KEM10_12275</name>
</gene>
<organism evidence="2 3">
    <name type="scientific">Carboxylicivirga linearis</name>
    <dbReference type="NCBI Taxonomy" id="1628157"/>
    <lineage>
        <taxon>Bacteria</taxon>
        <taxon>Pseudomonadati</taxon>
        <taxon>Bacteroidota</taxon>
        <taxon>Bacteroidia</taxon>
        <taxon>Marinilabiliales</taxon>
        <taxon>Marinilabiliaceae</taxon>
        <taxon>Carboxylicivirga</taxon>
    </lineage>
</organism>
<keyword evidence="2" id="KW-0808">Transferase</keyword>
<keyword evidence="2" id="KW-0012">Acyltransferase</keyword>
<evidence type="ECO:0000313" key="3">
    <source>
        <dbReference type="Proteomes" id="UP000708576"/>
    </source>
</evidence>
<proteinExistence type="predicted"/>
<evidence type="ECO:0000313" key="2">
    <source>
        <dbReference type="EMBL" id="MBS2099059.1"/>
    </source>
</evidence>
<reference evidence="2 3" key="1">
    <citation type="journal article" date="2015" name="Int. J. Syst. Evol. Microbiol.">
        <title>Carboxylicivirga linearis sp. nov., isolated from a sea cucumber culture pond.</title>
        <authorList>
            <person name="Wang F.Q."/>
            <person name="Zhou Y.X."/>
            <person name="Lin X.Z."/>
            <person name="Chen G.J."/>
            <person name="Du Z.J."/>
        </authorList>
    </citation>
    <scope>NUCLEOTIDE SEQUENCE [LARGE SCALE GENOMIC DNA]</scope>
    <source>
        <strain evidence="2 3">FB218</strain>
    </source>
</reference>
<protein>
    <submittedName>
        <fullName evidence="2">GNAT family N-acetyltransferase</fullName>
        <ecNumber evidence="2">2.3.1.-</ecNumber>
    </submittedName>
</protein>
<dbReference type="SUPFAM" id="SSF55729">
    <property type="entry name" value="Acyl-CoA N-acyltransferases (Nat)"/>
    <property type="match status" value="1"/>
</dbReference>
<comment type="caution">
    <text evidence="2">The sequence shown here is derived from an EMBL/GenBank/DDBJ whole genome shotgun (WGS) entry which is preliminary data.</text>
</comment>
<evidence type="ECO:0000259" key="1">
    <source>
        <dbReference type="PROSITE" id="PS51186"/>
    </source>
</evidence>
<dbReference type="Pfam" id="PF13527">
    <property type="entry name" value="Acetyltransf_9"/>
    <property type="match status" value="1"/>
</dbReference>
<dbReference type="GO" id="GO:0016746">
    <property type="term" value="F:acyltransferase activity"/>
    <property type="evidence" value="ECO:0007669"/>
    <property type="project" value="UniProtKB-KW"/>
</dbReference>
<dbReference type="EMBL" id="JAGUCO010000008">
    <property type="protein sequence ID" value="MBS2099059.1"/>
    <property type="molecule type" value="Genomic_DNA"/>
</dbReference>
<dbReference type="InterPro" id="IPR000182">
    <property type="entry name" value="GNAT_dom"/>
</dbReference>